<evidence type="ECO:0000313" key="3">
    <source>
        <dbReference type="EMBL" id="MEE1945246.1"/>
    </source>
</evidence>
<comment type="caution">
    <text evidence="3">The sequence shown here is derived from an EMBL/GenBank/DDBJ whole genome shotgun (WGS) entry which is preliminary data.</text>
</comment>
<name>A0ABU7I7C5_9SPHI</name>
<evidence type="ECO:0000256" key="1">
    <source>
        <dbReference type="SAM" id="SignalP"/>
    </source>
</evidence>
<dbReference type="InterPro" id="IPR029045">
    <property type="entry name" value="ClpP/crotonase-like_dom_sf"/>
</dbReference>
<dbReference type="InterPro" id="IPR005151">
    <property type="entry name" value="Tail-specific_protease"/>
</dbReference>
<dbReference type="Proteomes" id="UP001336835">
    <property type="component" value="Unassembled WGS sequence"/>
</dbReference>
<keyword evidence="1" id="KW-0732">Signal</keyword>
<dbReference type="Gene3D" id="3.90.226.10">
    <property type="entry name" value="2-enoyl-CoA Hydratase, Chain A, domain 1"/>
    <property type="match status" value="1"/>
</dbReference>
<dbReference type="EMBL" id="JAZDQT010000001">
    <property type="protein sequence ID" value="MEE1945246.1"/>
    <property type="molecule type" value="Genomic_DNA"/>
</dbReference>
<dbReference type="Gene3D" id="2.30.42.10">
    <property type="match status" value="1"/>
</dbReference>
<dbReference type="Pfam" id="PF03572">
    <property type="entry name" value="Peptidase_S41"/>
    <property type="match status" value="1"/>
</dbReference>
<dbReference type="InterPro" id="IPR036034">
    <property type="entry name" value="PDZ_sf"/>
</dbReference>
<proteinExistence type="predicted"/>
<evidence type="ECO:0000313" key="4">
    <source>
        <dbReference type="Proteomes" id="UP001336835"/>
    </source>
</evidence>
<accession>A0ABU7I7C5</accession>
<protein>
    <submittedName>
        <fullName evidence="3">S41 family peptidase</fullName>
    </submittedName>
</protein>
<dbReference type="SUPFAM" id="SSF52096">
    <property type="entry name" value="ClpP/crotonase"/>
    <property type="match status" value="1"/>
</dbReference>
<reference evidence="3 4" key="1">
    <citation type="submission" date="2024-01" db="EMBL/GenBank/DDBJ databases">
        <title>Pedobacter sp. nov., isolated from fresh soil.</title>
        <authorList>
            <person name="Le N.T.T."/>
        </authorList>
    </citation>
    <scope>NUCLEOTIDE SEQUENCE [LARGE SCALE GENOMIC DNA]</scope>
    <source>
        <strain evidence="3 4">KR3-3</strain>
    </source>
</reference>
<feature type="signal peptide" evidence="1">
    <location>
        <begin position="1"/>
        <end position="19"/>
    </location>
</feature>
<sequence length="583" mass="65523">MKKIFLALFAFLIVLKIDAQQPAANDKTKKAALDKEFVAGSAIAINTLTPLQTNNLAVLGKLWGFLKYHHPAIAQGNYNWDFELFRIMPKILAVQTNAERNDILHQWIANLGPFKTATPKVIDAKQIKYRPNFDWFNTSGLSKPIIEQLNAIKNADRTEESYYVRLYDAETPVAIFKNEAPYASFKYPDAGYRLLGLFRFWSIFEYFAPYKNLTDKPWGNILNEYIPKIIAAKDELSYKLTVVQFVGEIKDSHTDVSPYDSALRMFYGALKPNIEIVFVDNKPVVSYSNDEVVGLHTLKRGDVIESINGVPAAQLLKDKLPYAIASNYPTQLRKLTSQLMRTNDTLMRVTYLRDGKIENTSLKCFSVNKTNYKKPLPADTGFKIINTNIAYFNPERLGLKQLAQVMPLAMKTKTMIIDLRTYPKESAFVWEIGKYLFAKPMDIARYTGGSTETPGLFTYMPDEYMKNLRIGEERADYYKGKLIVLVNEETQSLAELSAMALSTRPNTTIMGSQTAGADGSVGMAIAFPGGLATNFTQIGVYYPNGKETQRVGIVPNLVVKPSVDGIKKGKDEVLEKAVSIAEK</sequence>
<organism evidence="3 4">
    <name type="scientific">Pedobacter albus</name>
    <dbReference type="NCBI Taxonomy" id="3113905"/>
    <lineage>
        <taxon>Bacteria</taxon>
        <taxon>Pseudomonadati</taxon>
        <taxon>Bacteroidota</taxon>
        <taxon>Sphingobacteriia</taxon>
        <taxon>Sphingobacteriales</taxon>
        <taxon>Sphingobacteriaceae</taxon>
        <taxon>Pedobacter</taxon>
    </lineage>
</organism>
<evidence type="ECO:0000259" key="2">
    <source>
        <dbReference type="Pfam" id="PF03572"/>
    </source>
</evidence>
<keyword evidence="4" id="KW-1185">Reference proteome</keyword>
<gene>
    <name evidence="3" type="ORF">VRU48_09010</name>
</gene>
<dbReference type="RefSeq" id="WP_330107593.1">
    <property type="nucleotide sequence ID" value="NZ_JAZDQT010000001.1"/>
</dbReference>
<feature type="chain" id="PRO_5046394586" evidence="1">
    <location>
        <begin position="20"/>
        <end position="583"/>
    </location>
</feature>
<feature type="domain" description="Tail specific protease" evidence="2">
    <location>
        <begin position="411"/>
        <end position="559"/>
    </location>
</feature>